<keyword evidence="7" id="KW-1185">Reference proteome</keyword>
<protein>
    <submittedName>
        <fullName evidence="6">DNA-directed RNA polymerase specialized sigma24 family protein</fullName>
    </submittedName>
</protein>
<sequence length="137" mass="14513">MDPLADLLTDRFTAARPRLRAIAVRMVGADADAALDEARRRLAAEDADAWLAAFVARVCLDRLRGRLGAETAGGAPAADSLGLAVMVVLETLAADERLAFVLRELFAVGYGEIAAVLGVGEGEARALAERARRRVRG</sequence>
<evidence type="ECO:0000256" key="2">
    <source>
        <dbReference type="ARBA" id="ARBA00023015"/>
    </source>
</evidence>
<dbReference type="SUPFAM" id="SSF88659">
    <property type="entry name" value="Sigma3 and sigma4 domains of RNA polymerase sigma factors"/>
    <property type="match status" value="1"/>
</dbReference>
<dbReference type="Proteomes" id="UP000548476">
    <property type="component" value="Unassembled WGS sequence"/>
</dbReference>
<comment type="caution">
    <text evidence="6">The sequence shown here is derived from an EMBL/GenBank/DDBJ whole genome shotgun (WGS) entry which is preliminary data.</text>
</comment>
<dbReference type="RefSeq" id="WP_184790378.1">
    <property type="nucleotide sequence ID" value="NZ_BONT01000085.1"/>
</dbReference>
<keyword evidence="3" id="KW-0731">Sigma factor</keyword>
<dbReference type="PANTHER" id="PTHR30173:SF36">
    <property type="entry name" value="ECF RNA POLYMERASE SIGMA FACTOR SIGJ"/>
    <property type="match status" value="1"/>
</dbReference>
<evidence type="ECO:0000256" key="4">
    <source>
        <dbReference type="ARBA" id="ARBA00023163"/>
    </source>
</evidence>
<dbReference type="InterPro" id="IPR013249">
    <property type="entry name" value="RNA_pol_sigma70_r4_t2"/>
</dbReference>
<comment type="similarity">
    <text evidence="1">Belongs to the sigma-70 factor family. ECF subfamily.</text>
</comment>
<gene>
    <name evidence="6" type="ORF">HNR73_005445</name>
</gene>
<dbReference type="InterPro" id="IPR013324">
    <property type="entry name" value="RNA_pol_sigma_r3/r4-like"/>
</dbReference>
<dbReference type="Pfam" id="PF08281">
    <property type="entry name" value="Sigma70_r4_2"/>
    <property type="match status" value="1"/>
</dbReference>
<dbReference type="InterPro" id="IPR036388">
    <property type="entry name" value="WH-like_DNA-bd_sf"/>
</dbReference>
<proteinExistence type="inferred from homology"/>
<evidence type="ECO:0000256" key="3">
    <source>
        <dbReference type="ARBA" id="ARBA00023082"/>
    </source>
</evidence>
<keyword evidence="4" id="KW-0804">Transcription</keyword>
<dbReference type="GO" id="GO:0016987">
    <property type="term" value="F:sigma factor activity"/>
    <property type="evidence" value="ECO:0007669"/>
    <property type="project" value="UniProtKB-KW"/>
</dbReference>
<dbReference type="Gene3D" id="1.10.10.10">
    <property type="entry name" value="Winged helix-like DNA-binding domain superfamily/Winged helix DNA-binding domain"/>
    <property type="match status" value="1"/>
</dbReference>
<name>A0A841FYQ7_9ACTN</name>
<dbReference type="PANTHER" id="PTHR30173">
    <property type="entry name" value="SIGMA 19 FACTOR"/>
    <property type="match status" value="1"/>
</dbReference>
<dbReference type="GO" id="GO:0006352">
    <property type="term" value="P:DNA-templated transcription initiation"/>
    <property type="evidence" value="ECO:0007669"/>
    <property type="project" value="InterPro"/>
</dbReference>
<reference evidence="6 7" key="1">
    <citation type="submission" date="2020-08" db="EMBL/GenBank/DDBJ databases">
        <title>Genomic Encyclopedia of Type Strains, Phase IV (KMG-IV): sequencing the most valuable type-strain genomes for metagenomic binning, comparative biology and taxonomic classification.</title>
        <authorList>
            <person name="Goeker M."/>
        </authorList>
    </citation>
    <scope>NUCLEOTIDE SEQUENCE [LARGE SCALE GENOMIC DNA]</scope>
    <source>
        <strain evidence="6 7">YIM 65646</strain>
    </source>
</reference>
<feature type="domain" description="RNA polymerase sigma factor 70 region 4 type 2" evidence="5">
    <location>
        <begin position="84"/>
        <end position="134"/>
    </location>
</feature>
<accession>A0A841FYQ7</accession>
<dbReference type="GO" id="GO:0000428">
    <property type="term" value="C:DNA-directed RNA polymerase complex"/>
    <property type="evidence" value="ECO:0007669"/>
    <property type="project" value="UniProtKB-KW"/>
</dbReference>
<evidence type="ECO:0000259" key="5">
    <source>
        <dbReference type="Pfam" id="PF08281"/>
    </source>
</evidence>
<evidence type="ECO:0000313" key="7">
    <source>
        <dbReference type="Proteomes" id="UP000548476"/>
    </source>
</evidence>
<evidence type="ECO:0000313" key="6">
    <source>
        <dbReference type="EMBL" id="MBB6037569.1"/>
    </source>
</evidence>
<dbReference type="GO" id="GO:0003677">
    <property type="term" value="F:DNA binding"/>
    <property type="evidence" value="ECO:0007669"/>
    <property type="project" value="InterPro"/>
</dbReference>
<dbReference type="AlphaFoldDB" id="A0A841FYQ7"/>
<dbReference type="EMBL" id="JACHGT010000012">
    <property type="protein sequence ID" value="MBB6037569.1"/>
    <property type="molecule type" value="Genomic_DNA"/>
</dbReference>
<evidence type="ECO:0000256" key="1">
    <source>
        <dbReference type="ARBA" id="ARBA00010641"/>
    </source>
</evidence>
<dbReference type="InterPro" id="IPR052704">
    <property type="entry name" value="ECF_Sigma-70_Domain"/>
</dbReference>
<keyword evidence="6" id="KW-0240">DNA-directed RNA polymerase</keyword>
<organism evidence="6 7">
    <name type="scientific">Phytomonospora endophytica</name>
    <dbReference type="NCBI Taxonomy" id="714109"/>
    <lineage>
        <taxon>Bacteria</taxon>
        <taxon>Bacillati</taxon>
        <taxon>Actinomycetota</taxon>
        <taxon>Actinomycetes</taxon>
        <taxon>Micromonosporales</taxon>
        <taxon>Micromonosporaceae</taxon>
        <taxon>Phytomonospora</taxon>
    </lineage>
</organism>
<keyword evidence="2" id="KW-0805">Transcription regulation</keyword>